<dbReference type="AlphaFoldDB" id="A0A8A3S840"/>
<dbReference type="SUPFAM" id="SSF51064">
    <property type="entry name" value="Head domain of nucleotide exchange factor GrpE"/>
    <property type="match status" value="1"/>
</dbReference>
<sequence>METDMNQKVPEEAGPSHTGKEGGAAEETCEELRNENENLKKASEDLNQRYLRLAADFDNFRKRSARQADEVRQFALEKFAVELLEVADNFERALKADDASLREGLESIQKEFSGILEKHGVRPIECVNQEFNPEEHEAVACIPSDHPEGTVVEEFIRGYCMHDTVIRHAKVAVSKGKE</sequence>
<dbReference type="GO" id="GO:0006457">
    <property type="term" value="P:protein folding"/>
    <property type="evidence" value="ECO:0007669"/>
    <property type="project" value="InterPro"/>
</dbReference>
<feature type="region of interest" description="Disordered" evidence="6">
    <location>
        <begin position="1"/>
        <end position="31"/>
    </location>
</feature>
<dbReference type="PRINTS" id="PR00773">
    <property type="entry name" value="GRPEPROTEIN"/>
</dbReference>
<comment type="function">
    <text evidence="3 4">Participates actively in the response to hyperosmotic and heat shock by preventing the aggregation of stress-denatured proteins, in association with DnaK and GrpE. It is the nucleotide exchange factor for DnaK and may function as a thermosensor. Unfolded proteins bind initially to DnaJ; upon interaction with the DnaJ-bound protein, DnaK hydrolyzes its bound ATP, resulting in the formation of a stable complex. GrpE releases ADP from DnaK; ATP binding to DnaK triggers the release of the substrate protein, thus completing the reaction cycle. Several rounds of ATP-dependent interactions between DnaJ, DnaK and GrpE are required for fully efficient folding.</text>
</comment>
<evidence type="ECO:0000256" key="1">
    <source>
        <dbReference type="ARBA" id="ARBA00009054"/>
    </source>
</evidence>
<evidence type="ECO:0000256" key="3">
    <source>
        <dbReference type="HAMAP-Rule" id="MF_01151"/>
    </source>
</evidence>
<evidence type="ECO:0000313" key="8">
    <source>
        <dbReference type="Proteomes" id="UP001042704"/>
    </source>
</evidence>
<evidence type="ECO:0000256" key="5">
    <source>
        <dbReference type="RuleBase" id="RU004478"/>
    </source>
</evidence>
<reference evidence="7" key="1">
    <citation type="journal article" date="2001" name="Int. J. Syst. Evol. Microbiol.">
        <title>Methanofollis aquaemaris sp. nov., a methanogen isolated from an aquaculture fish pond.</title>
        <authorList>
            <person name="Lai M.C."/>
            <person name="Chen S.C."/>
        </authorList>
    </citation>
    <scope>NUCLEOTIDE SEQUENCE</scope>
    <source>
        <strain evidence="7">N2F9704</strain>
    </source>
</reference>
<evidence type="ECO:0000313" key="7">
    <source>
        <dbReference type="EMBL" id="QSZ68295.1"/>
    </source>
</evidence>
<protein>
    <recommendedName>
        <fullName evidence="3 4">Protein GrpE</fullName>
    </recommendedName>
    <alternativeName>
        <fullName evidence="3">HSP-70 cofactor</fullName>
    </alternativeName>
</protein>
<dbReference type="GO" id="GO:0000774">
    <property type="term" value="F:adenyl-nucleotide exchange factor activity"/>
    <property type="evidence" value="ECO:0007669"/>
    <property type="project" value="InterPro"/>
</dbReference>
<gene>
    <name evidence="3" type="primary">grpE</name>
    <name evidence="7" type="ORF">RJ40_12725</name>
</gene>
<dbReference type="EMBL" id="CP036172">
    <property type="protein sequence ID" value="QSZ68295.1"/>
    <property type="molecule type" value="Genomic_DNA"/>
</dbReference>
<accession>A0A8A3S840</accession>
<dbReference type="HAMAP" id="MF_01151">
    <property type="entry name" value="GrpE"/>
    <property type="match status" value="1"/>
</dbReference>
<dbReference type="Proteomes" id="UP001042704">
    <property type="component" value="Chromosome"/>
</dbReference>
<dbReference type="GO" id="GO:0005737">
    <property type="term" value="C:cytoplasm"/>
    <property type="evidence" value="ECO:0007669"/>
    <property type="project" value="UniProtKB-SubCell"/>
</dbReference>
<dbReference type="InterPro" id="IPR000740">
    <property type="entry name" value="GrpE"/>
</dbReference>
<dbReference type="KEGG" id="maqe:RJ40_12725"/>
<dbReference type="GO" id="GO:0051082">
    <property type="term" value="F:unfolded protein binding"/>
    <property type="evidence" value="ECO:0007669"/>
    <property type="project" value="TreeGrafter"/>
</dbReference>
<dbReference type="InterPro" id="IPR009012">
    <property type="entry name" value="GrpE_head"/>
</dbReference>
<keyword evidence="3" id="KW-0963">Cytoplasm</keyword>
<evidence type="ECO:0000256" key="4">
    <source>
        <dbReference type="RuleBase" id="RU000639"/>
    </source>
</evidence>
<dbReference type="GO" id="GO:0051087">
    <property type="term" value="F:protein-folding chaperone binding"/>
    <property type="evidence" value="ECO:0007669"/>
    <property type="project" value="InterPro"/>
</dbReference>
<dbReference type="Pfam" id="PF01025">
    <property type="entry name" value="GrpE"/>
    <property type="match status" value="1"/>
</dbReference>
<name>A0A8A3S840_9EURY</name>
<keyword evidence="8" id="KW-1185">Reference proteome</keyword>
<dbReference type="PANTHER" id="PTHR21237">
    <property type="entry name" value="GRPE PROTEIN"/>
    <property type="match status" value="1"/>
</dbReference>
<organism evidence="7 8">
    <name type="scientific">Methanofollis aquaemaris</name>
    <dbReference type="NCBI Taxonomy" id="126734"/>
    <lineage>
        <taxon>Archaea</taxon>
        <taxon>Methanobacteriati</taxon>
        <taxon>Methanobacteriota</taxon>
        <taxon>Stenosarchaea group</taxon>
        <taxon>Methanomicrobia</taxon>
        <taxon>Methanomicrobiales</taxon>
        <taxon>Methanomicrobiaceae</taxon>
        <taxon>Methanofollis</taxon>
    </lineage>
</organism>
<comment type="subcellular location">
    <subcellularLocation>
        <location evidence="3">Cytoplasm</location>
    </subcellularLocation>
</comment>
<reference evidence="7" key="2">
    <citation type="submission" date="2019-02" db="EMBL/GenBank/DDBJ databases">
        <authorList>
            <person name="Chen S.-C."/>
            <person name="Chien H.-H."/>
            <person name="Lai M.-C."/>
        </authorList>
    </citation>
    <scope>NUCLEOTIDE SEQUENCE</scope>
    <source>
        <strain evidence="7">N2F9704</strain>
    </source>
</reference>
<dbReference type="Gene3D" id="3.90.20.20">
    <property type="match status" value="1"/>
</dbReference>
<comment type="similarity">
    <text evidence="1 3 5">Belongs to the GrpE family.</text>
</comment>
<dbReference type="SUPFAM" id="SSF58014">
    <property type="entry name" value="Coiled-coil domain of nucleotide exchange factor GrpE"/>
    <property type="match status" value="1"/>
</dbReference>
<evidence type="ECO:0000256" key="6">
    <source>
        <dbReference type="SAM" id="MobiDB-lite"/>
    </source>
</evidence>
<dbReference type="PANTHER" id="PTHR21237:SF23">
    <property type="entry name" value="GRPE PROTEIN HOMOLOG, MITOCHONDRIAL"/>
    <property type="match status" value="1"/>
</dbReference>
<keyword evidence="3 4" id="KW-0346">Stress response</keyword>
<dbReference type="GO" id="GO:0042803">
    <property type="term" value="F:protein homodimerization activity"/>
    <property type="evidence" value="ECO:0007669"/>
    <property type="project" value="InterPro"/>
</dbReference>
<dbReference type="Gene3D" id="2.30.22.10">
    <property type="entry name" value="Head domain of nucleotide exchange factor GrpE"/>
    <property type="match status" value="1"/>
</dbReference>
<evidence type="ECO:0000256" key="2">
    <source>
        <dbReference type="ARBA" id="ARBA00023186"/>
    </source>
</evidence>
<comment type="subunit">
    <text evidence="3">Homodimer.</text>
</comment>
<proteinExistence type="inferred from homology"/>
<dbReference type="InterPro" id="IPR013805">
    <property type="entry name" value="GrpE_CC"/>
</dbReference>
<dbReference type="CDD" id="cd00446">
    <property type="entry name" value="GrpE"/>
    <property type="match status" value="1"/>
</dbReference>
<keyword evidence="2 3" id="KW-0143">Chaperone</keyword>
<dbReference type="PROSITE" id="PS01071">
    <property type="entry name" value="GRPE"/>
    <property type="match status" value="1"/>
</dbReference>